<dbReference type="InterPro" id="IPR002852">
    <property type="entry name" value="UPF0251"/>
</dbReference>
<protein>
    <recommendedName>
        <fullName evidence="2">UPF0251 protein COT50_01275</fullName>
    </recommendedName>
</protein>
<dbReference type="AlphaFoldDB" id="A0A2H0XC90"/>
<proteinExistence type="inferred from homology"/>
<dbReference type="EMBL" id="PEYU01000024">
    <property type="protein sequence ID" value="PIS22560.1"/>
    <property type="molecule type" value="Genomic_DNA"/>
</dbReference>
<reference evidence="4" key="1">
    <citation type="submission" date="2017-09" db="EMBL/GenBank/DDBJ databases">
        <title>Depth-based differentiation of microbial function through sediment-hosted aquifers and enrichment of novel symbionts in the deep terrestrial subsurface.</title>
        <authorList>
            <person name="Probst A.J."/>
            <person name="Ladd B."/>
            <person name="Jarett J.K."/>
            <person name="Geller-Mcgrath D.E."/>
            <person name="Sieber C.M.K."/>
            <person name="Emerson J.B."/>
            <person name="Anantharaman K."/>
            <person name="Thomas B.C."/>
            <person name="Malmstrom R."/>
            <person name="Stieglmeier M."/>
            <person name="Klingl A."/>
            <person name="Woyke T."/>
            <person name="Ryan C.M."/>
            <person name="Banfield J.F."/>
        </authorList>
    </citation>
    <scope>NUCLEOTIDE SEQUENCE [LARGE SCALE GENOMIC DNA]</scope>
</reference>
<evidence type="ECO:0000313" key="4">
    <source>
        <dbReference type="Proteomes" id="UP000231252"/>
    </source>
</evidence>
<accession>A0A2H0XC90</accession>
<sequence>MPRPRIKRCLQFNPNVDYFKPRGIPLRDLEEVELLPDEIEAIKLYLVDELDQTKSAEKMGISQPTFARTLNLANKKVAEALIKGKAIKIIRRVLDRCY</sequence>
<comment type="caution">
    <text evidence="3">The sequence shown here is derived from an EMBL/GenBank/DDBJ whole genome shotgun (WGS) entry which is preliminary data.</text>
</comment>
<dbReference type="Proteomes" id="UP000231252">
    <property type="component" value="Unassembled WGS sequence"/>
</dbReference>
<evidence type="ECO:0000256" key="2">
    <source>
        <dbReference type="HAMAP-Rule" id="MF_00674"/>
    </source>
</evidence>
<dbReference type="PANTHER" id="PTHR37478">
    <property type="match status" value="1"/>
</dbReference>
<comment type="similarity">
    <text evidence="1 2">Belongs to the UPF0251 family.</text>
</comment>
<organism evidence="3 4">
    <name type="scientific">candidate division WWE3 bacterium CG08_land_8_20_14_0_20_41_10</name>
    <dbReference type="NCBI Taxonomy" id="1975085"/>
    <lineage>
        <taxon>Bacteria</taxon>
        <taxon>Katanobacteria</taxon>
    </lineage>
</organism>
<dbReference type="PANTHER" id="PTHR37478:SF2">
    <property type="entry name" value="UPF0251 PROTEIN TK0562"/>
    <property type="match status" value="1"/>
</dbReference>
<gene>
    <name evidence="3" type="ORF">COT50_01275</name>
</gene>
<evidence type="ECO:0000256" key="1">
    <source>
        <dbReference type="ARBA" id="ARBA00009350"/>
    </source>
</evidence>
<dbReference type="HAMAP" id="MF_00674">
    <property type="entry name" value="UPF0251"/>
    <property type="match status" value="1"/>
</dbReference>
<dbReference type="Pfam" id="PF02001">
    <property type="entry name" value="DUF134"/>
    <property type="match status" value="1"/>
</dbReference>
<evidence type="ECO:0000313" key="3">
    <source>
        <dbReference type="EMBL" id="PIS22560.1"/>
    </source>
</evidence>
<name>A0A2H0XC90_UNCKA</name>